<feature type="non-terminal residue" evidence="4">
    <location>
        <position position="133"/>
    </location>
</feature>
<sequence length="133" mass="14614">MATHSELQNLRSLKTGKGRRERNQYAAEGVRLLEESTRHGVDPEVLYCDPGALSDRGRQLAEELRGRGVRYEEIAAHQLEKAADTKTPQGLIGVFKCPGISLESLQTCRRLLVCDGISDPGNVGTLIRSAHAF</sequence>
<dbReference type="Gene3D" id="3.30.1330.30">
    <property type="match status" value="1"/>
</dbReference>
<dbReference type="Gene3D" id="3.40.1280.10">
    <property type="match status" value="1"/>
</dbReference>
<accession>A0A383B9G5</accession>
<dbReference type="SUPFAM" id="SSF75217">
    <property type="entry name" value="alpha/beta knot"/>
    <property type="match status" value="1"/>
</dbReference>
<dbReference type="InterPro" id="IPR013123">
    <property type="entry name" value="SpoU_subst-bd"/>
</dbReference>
<dbReference type="InterPro" id="IPR053888">
    <property type="entry name" value="MRM3-like_sub_bind"/>
</dbReference>
<reference evidence="4" key="1">
    <citation type="submission" date="2018-05" db="EMBL/GenBank/DDBJ databases">
        <authorList>
            <person name="Lanie J.A."/>
            <person name="Ng W.-L."/>
            <person name="Kazmierczak K.M."/>
            <person name="Andrzejewski T.M."/>
            <person name="Davidsen T.M."/>
            <person name="Wayne K.J."/>
            <person name="Tettelin H."/>
            <person name="Glass J.I."/>
            <person name="Rusch D."/>
            <person name="Podicherti R."/>
            <person name="Tsui H.-C.T."/>
            <person name="Winkler M.E."/>
        </authorList>
    </citation>
    <scope>NUCLEOTIDE SEQUENCE</scope>
</reference>
<feature type="region of interest" description="Disordered" evidence="2">
    <location>
        <begin position="1"/>
        <end position="24"/>
    </location>
</feature>
<dbReference type="SUPFAM" id="SSF55315">
    <property type="entry name" value="L30e-like"/>
    <property type="match status" value="1"/>
</dbReference>
<dbReference type="InterPro" id="IPR029026">
    <property type="entry name" value="tRNA_m1G_MTases_N"/>
</dbReference>
<dbReference type="InterPro" id="IPR029064">
    <property type="entry name" value="Ribosomal_eL30-like_sf"/>
</dbReference>
<dbReference type="GO" id="GO:0003723">
    <property type="term" value="F:RNA binding"/>
    <property type="evidence" value="ECO:0007669"/>
    <property type="project" value="TreeGrafter"/>
</dbReference>
<dbReference type="Pfam" id="PF22435">
    <property type="entry name" value="MRM3-like_sub_bind"/>
    <property type="match status" value="1"/>
</dbReference>
<dbReference type="SMART" id="SM00967">
    <property type="entry name" value="SpoU_sub_bind"/>
    <property type="match status" value="1"/>
</dbReference>
<dbReference type="PANTHER" id="PTHR43191:SF2">
    <property type="entry name" value="RRNA METHYLTRANSFERASE 3, MITOCHONDRIAL"/>
    <property type="match status" value="1"/>
</dbReference>
<evidence type="ECO:0000256" key="2">
    <source>
        <dbReference type="SAM" id="MobiDB-lite"/>
    </source>
</evidence>
<evidence type="ECO:0000313" key="4">
    <source>
        <dbReference type="EMBL" id="SVE16491.1"/>
    </source>
</evidence>
<feature type="domain" description="RNA 2-O ribose methyltransferase substrate binding" evidence="3">
    <location>
        <begin position="26"/>
        <end position="101"/>
    </location>
</feature>
<protein>
    <recommendedName>
        <fullName evidence="3">RNA 2-O ribose methyltransferase substrate binding domain-containing protein</fullName>
    </recommendedName>
</protein>
<dbReference type="InterPro" id="IPR029028">
    <property type="entry name" value="Alpha/beta_knot_MTases"/>
</dbReference>
<dbReference type="EMBL" id="UINC01198507">
    <property type="protein sequence ID" value="SVE16491.1"/>
    <property type="molecule type" value="Genomic_DNA"/>
</dbReference>
<gene>
    <name evidence="4" type="ORF">METZ01_LOCUS469345</name>
</gene>
<evidence type="ECO:0000256" key="1">
    <source>
        <dbReference type="ARBA" id="ARBA00007228"/>
    </source>
</evidence>
<organism evidence="4">
    <name type="scientific">marine metagenome</name>
    <dbReference type="NCBI Taxonomy" id="408172"/>
    <lineage>
        <taxon>unclassified sequences</taxon>
        <taxon>metagenomes</taxon>
        <taxon>ecological metagenomes</taxon>
    </lineage>
</organism>
<evidence type="ECO:0000259" key="3">
    <source>
        <dbReference type="SMART" id="SM00967"/>
    </source>
</evidence>
<comment type="similarity">
    <text evidence="1">Belongs to the class IV-like SAM-binding methyltransferase superfamily. RNA methyltransferase TrmH family.</text>
</comment>
<dbReference type="PANTHER" id="PTHR43191">
    <property type="entry name" value="RRNA METHYLTRANSFERASE 3"/>
    <property type="match status" value="1"/>
</dbReference>
<dbReference type="AlphaFoldDB" id="A0A383B9G5"/>
<name>A0A383B9G5_9ZZZZ</name>
<dbReference type="InterPro" id="IPR051259">
    <property type="entry name" value="rRNA_Methyltransferase"/>
</dbReference>
<proteinExistence type="inferred from homology"/>
<dbReference type="GO" id="GO:0008168">
    <property type="term" value="F:methyltransferase activity"/>
    <property type="evidence" value="ECO:0007669"/>
    <property type="project" value="InterPro"/>
</dbReference>
<feature type="compositionally biased region" description="Polar residues" evidence="2">
    <location>
        <begin position="1"/>
        <end position="12"/>
    </location>
</feature>